<sequence length="297" mass="32603">MRITQQFLFNGLLKELSRNREMLAEFQDQLSTGKRVTKASDDGVAFGISRSLENVLRKNEQFKSNISTGLSQARSTQQSLQDMVDIMIDLQKVAVNGSTDTLAEDDRLSLADEVASFRDQMIDLANSKYNNTYLFAGTNSDTVPFTPDGTATGGVADSSTSQPLKIQLSSHATIETSITGSDLRDTDAGDLFEVFESVENALRNDDTTALKNTMGDIETATDHIIGLTSGIGSNINRMQFVTNQIESQSINQEAEISQLTDTDYAEAISNFQKHETTYNAALNVHARITQTSLLNYI</sequence>
<protein>
    <submittedName>
        <fullName evidence="6">Flagellar hook-associated protein 3 FlgL</fullName>
    </submittedName>
</protein>
<dbReference type="NCBIfam" id="TIGR02550">
    <property type="entry name" value="flagell_flgL"/>
    <property type="match status" value="1"/>
</dbReference>
<dbReference type="GO" id="GO:0071973">
    <property type="term" value="P:bacterial-type flagellum-dependent cell motility"/>
    <property type="evidence" value="ECO:0007669"/>
    <property type="project" value="InterPro"/>
</dbReference>
<dbReference type="InterPro" id="IPR046358">
    <property type="entry name" value="Flagellin_C"/>
</dbReference>
<keyword evidence="3" id="KW-0975">Bacterial flagellum</keyword>
<dbReference type="InterPro" id="IPR013384">
    <property type="entry name" value="Flagell_FlgL"/>
</dbReference>
<dbReference type="InterPro" id="IPR001492">
    <property type="entry name" value="Flagellin"/>
</dbReference>
<dbReference type="InterPro" id="IPR001029">
    <property type="entry name" value="Flagellin_N"/>
</dbReference>
<name>A0A521CJ02_9BACT</name>
<dbReference type="Proteomes" id="UP000317593">
    <property type="component" value="Unassembled WGS sequence"/>
</dbReference>
<keyword evidence="6" id="KW-0282">Flagellum</keyword>
<keyword evidence="6" id="KW-0966">Cell projection</keyword>
<comment type="subcellular location">
    <subcellularLocation>
        <location evidence="1">Bacterial flagellum</location>
    </subcellularLocation>
</comment>
<dbReference type="OrthoDB" id="9758307at2"/>
<evidence type="ECO:0000259" key="4">
    <source>
        <dbReference type="Pfam" id="PF00669"/>
    </source>
</evidence>
<dbReference type="EMBL" id="FXTH01000006">
    <property type="protein sequence ID" value="SMO58731.1"/>
    <property type="molecule type" value="Genomic_DNA"/>
</dbReference>
<accession>A0A521CJ02</accession>
<dbReference type="PANTHER" id="PTHR42792:SF1">
    <property type="entry name" value="FLAGELLAR HOOK-ASSOCIATED PROTEIN 3"/>
    <property type="match status" value="1"/>
</dbReference>
<evidence type="ECO:0000256" key="2">
    <source>
        <dbReference type="ARBA" id="ARBA00005709"/>
    </source>
</evidence>
<dbReference type="RefSeq" id="WP_142714077.1">
    <property type="nucleotide sequence ID" value="NZ_FXTH01000006.1"/>
</dbReference>
<dbReference type="AlphaFoldDB" id="A0A521CJ02"/>
<organism evidence="6 7">
    <name type="scientific">Fodinibius sediminis</name>
    <dbReference type="NCBI Taxonomy" id="1214077"/>
    <lineage>
        <taxon>Bacteria</taxon>
        <taxon>Pseudomonadati</taxon>
        <taxon>Balneolota</taxon>
        <taxon>Balneolia</taxon>
        <taxon>Balneolales</taxon>
        <taxon>Balneolaceae</taxon>
        <taxon>Fodinibius</taxon>
    </lineage>
</organism>
<dbReference type="GO" id="GO:0009424">
    <property type="term" value="C:bacterial-type flagellum hook"/>
    <property type="evidence" value="ECO:0007669"/>
    <property type="project" value="InterPro"/>
</dbReference>
<proteinExistence type="inferred from homology"/>
<comment type="similarity">
    <text evidence="2">Belongs to the bacterial flagellin family.</text>
</comment>
<dbReference type="PANTHER" id="PTHR42792">
    <property type="entry name" value="FLAGELLIN"/>
    <property type="match status" value="1"/>
</dbReference>
<keyword evidence="6" id="KW-0969">Cilium</keyword>
<reference evidence="6 7" key="1">
    <citation type="submission" date="2017-05" db="EMBL/GenBank/DDBJ databases">
        <authorList>
            <person name="Varghese N."/>
            <person name="Submissions S."/>
        </authorList>
    </citation>
    <scope>NUCLEOTIDE SEQUENCE [LARGE SCALE GENOMIC DNA]</scope>
    <source>
        <strain evidence="6 7">DSM 21194</strain>
    </source>
</reference>
<evidence type="ECO:0000313" key="6">
    <source>
        <dbReference type="EMBL" id="SMO58731.1"/>
    </source>
</evidence>
<dbReference type="SUPFAM" id="SSF64518">
    <property type="entry name" value="Phase 1 flagellin"/>
    <property type="match status" value="1"/>
</dbReference>
<dbReference type="Pfam" id="PF00669">
    <property type="entry name" value="Flagellin_N"/>
    <property type="match status" value="1"/>
</dbReference>
<dbReference type="GO" id="GO:0005198">
    <property type="term" value="F:structural molecule activity"/>
    <property type="evidence" value="ECO:0007669"/>
    <property type="project" value="InterPro"/>
</dbReference>
<feature type="domain" description="Flagellin C-terminal" evidence="5">
    <location>
        <begin position="216"/>
        <end position="297"/>
    </location>
</feature>
<gene>
    <name evidence="6" type="ORF">SAMN06265218_10683</name>
</gene>
<dbReference type="Gene3D" id="1.20.1330.10">
    <property type="entry name" value="f41 fragment of flagellin, N-terminal domain"/>
    <property type="match status" value="1"/>
</dbReference>
<evidence type="ECO:0000256" key="1">
    <source>
        <dbReference type="ARBA" id="ARBA00004365"/>
    </source>
</evidence>
<evidence type="ECO:0000256" key="3">
    <source>
        <dbReference type="ARBA" id="ARBA00023143"/>
    </source>
</evidence>
<evidence type="ECO:0000313" key="7">
    <source>
        <dbReference type="Proteomes" id="UP000317593"/>
    </source>
</evidence>
<keyword evidence="7" id="KW-1185">Reference proteome</keyword>
<feature type="domain" description="Flagellin N-terminal" evidence="4">
    <location>
        <begin position="12"/>
        <end position="139"/>
    </location>
</feature>
<dbReference type="Pfam" id="PF00700">
    <property type="entry name" value="Flagellin_C"/>
    <property type="match status" value="1"/>
</dbReference>
<evidence type="ECO:0000259" key="5">
    <source>
        <dbReference type="Pfam" id="PF00700"/>
    </source>
</evidence>